<dbReference type="EMBL" id="JANFQO010000009">
    <property type="protein sequence ID" value="MCQ4165305.1"/>
    <property type="molecule type" value="Genomic_DNA"/>
</dbReference>
<keyword evidence="2" id="KW-0813">Transport</keyword>
<protein>
    <recommendedName>
        <fullName evidence="6">Thioredoxin</fullName>
    </recommendedName>
</protein>
<evidence type="ECO:0000313" key="9">
    <source>
        <dbReference type="Proteomes" id="UP001165498"/>
    </source>
</evidence>
<keyword evidence="5" id="KW-0676">Redox-active center</keyword>
<evidence type="ECO:0000256" key="5">
    <source>
        <dbReference type="ARBA" id="ARBA00023284"/>
    </source>
</evidence>
<reference evidence="8" key="1">
    <citation type="submission" date="2022-07" db="EMBL/GenBank/DDBJ databases">
        <title>Tahibacter sp., a new gammaproteobacterium isolated from the silt sample collected at pig farm.</title>
        <authorList>
            <person name="Chen H."/>
        </authorList>
    </citation>
    <scope>NUCLEOTIDE SEQUENCE</scope>
    <source>
        <strain evidence="8">P2K</strain>
    </source>
</reference>
<keyword evidence="3" id="KW-0249">Electron transport</keyword>
<keyword evidence="4" id="KW-1015">Disulfide bond</keyword>
<dbReference type="Pfam" id="PF00085">
    <property type="entry name" value="Thioredoxin"/>
    <property type="match status" value="1"/>
</dbReference>
<dbReference type="CDD" id="cd02956">
    <property type="entry name" value="ybbN"/>
    <property type="match status" value="1"/>
</dbReference>
<dbReference type="InterPro" id="IPR005746">
    <property type="entry name" value="Thioredoxin"/>
</dbReference>
<dbReference type="InterPro" id="IPR036249">
    <property type="entry name" value="Thioredoxin-like_sf"/>
</dbReference>
<accession>A0ABT1QSN3</accession>
<dbReference type="PRINTS" id="PR00421">
    <property type="entry name" value="THIOREDOXIN"/>
</dbReference>
<dbReference type="InterPro" id="IPR013766">
    <property type="entry name" value="Thioredoxin_domain"/>
</dbReference>
<evidence type="ECO:0000313" key="8">
    <source>
        <dbReference type="EMBL" id="MCQ4165305.1"/>
    </source>
</evidence>
<dbReference type="PANTHER" id="PTHR45663">
    <property type="entry name" value="GEO12009P1"/>
    <property type="match status" value="1"/>
</dbReference>
<dbReference type="PANTHER" id="PTHR45663:SF11">
    <property type="entry name" value="GEO12009P1"/>
    <property type="match status" value="1"/>
</dbReference>
<evidence type="ECO:0000256" key="2">
    <source>
        <dbReference type="ARBA" id="ARBA00022448"/>
    </source>
</evidence>
<evidence type="ECO:0000256" key="6">
    <source>
        <dbReference type="NCBIfam" id="TIGR01068"/>
    </source>
</evidence>
<organism evidence="8 9">
    <name type="scientific">Tahibacter harae</name>
    <dbReference type="NCBI Taxonomy" id="2963937"/>
    <lineage>
        <taxon>Bacteria</taxon>
        <taxon>Pseudomonadati</taxon>
        <taxon>Pseudomonadota</taxon>
        <taxon>Gammaproteobacteria</taxon>
        <taxon>Lysobacterales</taxon>
        <taxon>Rhodanobacteraceae</taxon>
        <taxon>Tahibacter</taxon>
    </lineage>
</organism>
<evidence type="ECO:0000256" key="1">
    <source>
        <dbReference type="ARBA" id="ARBA00008987"/>
    </source>
</evidence>
<evidence type="ECO:0000259" key="7">
    <source>
        <dbReference type="PROSITE" id="PS51352"/>
    </source>
</evidence>
<dbReference type="SUPFAM" id="SSF48452">
    <property type="entry name" value="TPR-like"/>
    <property type="match status" value="1"/>
</dbReference>
<evidence type="ECO:0000256" key="4">
    <source>
        <dbReference type="ARBA" id="ARBA00023157"/>
    </source>
</evidence>
<feature type="domain" description="Thioredoxin" evidence="7">
    <location>
        <begin position="17"/>
        <end position="158"/>
    </location>
</feature>
<dbReference type="PROSITE" id="PS00194">
    <property type="entry name" value="THIOREDOXIN_1"/>
    <property type="match status" value="1"/>
</dbReference>
<keyword evidence="9" id="KW-1185">Reference proteome</keyword>
<name>A0ABT1QSN3_9GAMM</name>
<gene>
    <name evidence="8" type="primary">trxA</name>
    <name evidence="8" type="ORF">NM961_11335</name>
</gene>
<dbReference type="Gene3D" id="3.40.30.10">
    <property type="entry name" value="Glutaredoxin"/>
    <property type="match status" value="1"/>
</dbReference>
<dbReference type="Proteomes" id="UP001165498">
    <property type="component" value="Unassembled WGS sequence"/>
</dbReference>
<dbReference type="InterPro" id="IPR017937">
    <property type="entry name" value="Thioredoxin_CS"/>
</dbReference>
<proteinExistence type="inferred from homology"/>
<dbReference type="SUPFAM" id="SSF52833">
    <property type="entry name" value="Thioredoxin-like"/>
    <property type="match status" value="1"/>
</dbReference>
<evidence type="ECO:0000256" key="3">
    <source>
        <dbReference type="ARBA" id="ARBA00022982"/>
    </source>
</evidence>
<dbReference type="NCBIfam" id="TIGR01068">
    <property type="entry name" value="thioredoxin"/>
    <property type="match status" value="1"/>
</dbReference>
<dbReference type="Pfam" id="PF14561">
    <property type="entry name" value="TPR_20"/>
    <property type="match status" value="1"/>
</dbReference>
<dbReference type="PROSITE" id="PS51352">
    <property type="entry name" value="THIOREDOXIN_2"/>
    <property type="match status" value="1"/>
</dbReference>
<comment type="similarity">
    <text evidence="1">Belongs to the thioredoxin family.</text>
</comment>
<comment type="caution">
    <text evidence="8">The sequence shown here is derived from an EMBL/GenBank/DDBJ whole genome shotgun (WGS) entry which is preliminary data.</text>
</comment>
<sequence>MNRYPREPTSRRPFKEPLMAESSHVFDATQTNFEREVIQASLQTPVLVDFWAEWCGPCKQLKPVLEKLADEYGGAFRLAKVDTDAEMQLASIFGIRSLPTVVLLKEGQMVDGFMGVVPEGHVREFLAKHGIVPGEAEPDVERIDTDESPAEAVNRLQQEIAAQPDKPELKLDLALALMQAGNAAAAEAELDSLPAKFASDAKAVRLRGQLDFARALEGAPALAELRARVEQEPADFAARDLLGVRLLLAGDAAAGLDQFLHILKTQRDWQDGQARKRLIAAFNVLDDADLVSTYRRKMAAVLF</sequence>
<dbReference type="InterPro" id="IPR011990">
    <property type="entry name" value="TPR-like_helical_dom_sf"/>
</dbReference>
<dbReference type="Pfam" id="PF14559">
    <property type="entry name" value="TPR_19"/>
    <property type="match status" value="1"/>
</dbReference>
<dbReference type="Gene3D" id="1.25.40.10">
    <property type="entry name" value="Tetratricopeptide repeat domain"/>
    <property type="match status" value="2"/>
</dbReference>